<evidence type="ECO:0000259" key="1">
    <source>
        <dbReference type="Pfam" id="PF22458"/>
    </source>
</evidence>
<gene>
    <name evidence="2" type="ORF">AU15_04240</name>
</gene>
<accession>W5YV67</accession>
<dbReference type="InterPro" id="IPR054728">
    <property type="entry name" value="RsmB-like_ferredoxin"/>
</dbReference>
<sequence>MTLRVNALRFSRDDYLQLLSDAGIDANATLFAPHGIQLAAPVPVDLLPGFPKAQSVCRMKQPSSAPP</sequence>
<proteinExistence type="predicted"/>
<dbReference type="Pfam" id="PF22458">
    <property type="entry name" value="RsmF-B_ferredox"/>
    <property type="match status" value="1"/>
</dbReference>
<evidence type="ECO:0000313" key="3">
    <source>
        <dbReference type="Proteomes" id="UP000035081"/>
    </source>
</evidence>
<feature type="domain" description="Ribosomal RNA small subunit methyltransferase B-like ferredoxin-like" evidence="1">
    <location>
        <begin position="1"/>
        <end position="45"/>
    </location>
</feature>
<reference evidence="2 3" key="1">
    <citation type="journal article" date="2014" name="Genome Announc.">
        <title>Draft Genome Sequences of Marinobacter similis A3d10T and Marinobacter salarius R9SW1T.</title>
        <authorList>
            <person name="Ivanova E.P."/>
            <person name="Ng H.J."/>
            <person name="Webb H.K."/>
            <person name="Feng G."/>
            <person name="Oshima K."/>
            <person name="Hattori M."/>
            <person name="Ohkuma M."/>
            <person name="Sergeev A.F."/>
            <person name="Mikhailov V.V."/>
            <person name="Crawford R.J."/>
            <person name="Sawabe T."/>
        </authorList>
    </citation>
    <scope>NUCLEOTIDE SEQUENCE [LARGE SCALE GENOMIC DNA]</scope>
    <source>
        <strain evidence="3">A3d10 and R9SW1</strain>
    </source>
</reference>
<organism evidence="2 3">
    <name type="scientific">Marinobacter salarius</name>
    <dbReference type="NCBI Taxonomy" id="1420917"/>
    <lineage>
        <taxon>Bacteria</taxon>
        <taxon>Pseudomonadati</taxon>
        <taxon>Pseudomonadota</taxon>
        <taxon>Gammaproteobacteria</taxon>
        <taxon>Pseudomonadales</taxon>
        <taxon>Marinobacteraceae</taxon>
        <taxon>Marinobacter</taxon>
    </lineage>
</organism>
<evidence type="ECO:0000313" key="2">
    <source>
        <dbReference type="EMBL" id="AHI33001.1"/>
    </source>
</evidence>
<dbReference type="HOGENOM" id="CLU_2807406_0_0_6"/>
<dbReference type="AlphaFoldDB" id="W5YV67"/>
<dbReference type="Gene3D" id="3.30.70.1170">
    <property type="entry name" value="Sun protein, domain 3"/>
    <property type="match status" value="1"/>
</dbReference>
<dbReference type="EMBL" id="CP007152">
    <property type="protein sequence ID" value="AHI33001.1"/>
    <property type="molecule type" value="Genomic_DNA"/>
</dbReference>
<name>W5YV67_9GAMM</name>
<dbReference type="Proteomes" id="UP000035081">
    <property type="component" value="Chromosome"/>
</dbReference>
<protein>
    <recommendedName>
        <fullName evidence="1">Ribosomal RNA small subunit methyltransferase B-like ferredoxin-like domain-containing protein</fullName>
    </recommendedName>
</protein>
<dbReference type="KEGG" id="msr:AU15_04240"/>